<dbReference type="InterPro" id="IPR006103">
    <property type="entry name" value="Glyco_hydro_2_cat"/>
</dbReference>
<feature type="domain" description="Glycoside hydrolase family 2 catalytic" evidence="2">
    <location>
        <begin position="31"/>
        <end position="165"/>
    </location>
</feature>
<gene>
    <name evidence="3" type="ORF">J2T15_003113</name>
</gene>
<dbReference type="PROSITE" id="PS00608">
    <property type="entry name" value="GLYCOSYL_HYDROL_F2_2"/>
    <property type="match status" value="1"/>
</dbReference>
<dbReference type="InterPro" id="IPR013783">
    <property type="entry name" value="Ig-like_fold"/>
</dbReference>
<dbReference type="InterPro" id="IPR023232">
    <property type="entry name" value="Glyco_hydro_2_AS"/>
</dbReference>
<protein>
    <submittedName>
        <fullName evidence="3">Beta-galactosidase/beta-glucuronidase</fullName>
    </submittedName>
</protein>
<dbReference type="Gene3D" id="2.60.40.10">
    <property type="entry name" value="Immunoglobulins"/>
    <property type="match status" value="1"/>
</dbReference>
<dbReference type="Pfam" id="PF02836">
    <property type="entry name" value="Glyco_hydro_2_C"/>
    <property type="match status" value="1"/>
</dbReference>
<dbReference type="PROSITE" id="PS00719">
    <property type="entry name" value="GLYCOSYL_HYDROL_F2_1"/>
    <property type="match status" value="1"/>
</dbReference>
<evidence type="ECO:0000313" key="3">
    <source>
        <dbReference type="EMBL" id="MDQ0113670.1"/>
    </source>
</evidence>
<accession>A0ABT9U221</accession>
<dbReference type="InterPro" id="IPR017853">
    <property type="entry name" value="GH"/>
</dbReference>
<evidence type="ECO:0000313" key="4">
    <source>
        <dbReference type="Proteomes" id="UP001229346"/>
    </source>
</evidence>
<dbReference type="InterPro" id="IPR023230">
    <property type="entry name" value="Glyco_hydro_2_CS"/>
</dbReference>
<proteinExistence type="inferred from homology"/>
<comment type="similarity">
    <text evidence="1">Belongs to the glycosyl hydrolase 2 family.</text>
</comment>
<name>A0ABT9U221_PAEHA</name>
<dbReference type="PANTHER" id="PTHR10066">
    <property type="entry name" value="BETA-GLUCURONIDASE"/>
    <property type="match status" value="1"/>
</dbReference>
<dbReference type="PANTHER" id="PTHR10066:SF67">
    <property type="entry name" value="BETA-GLUCURONIDASE"/>
    <property type="match status" value="1"/>
</dbReference>
<dbReference type="InterPro" id="IPR006101">
    <property type="entry name" value="Glyco_hydro_2"/>
</dbReference>
<dbReference type="PRINTS" id="PR00132">
    <property type="entry name" value="GLHYDRLASE2"/>
</dbReference>
<keyword evidence="4" id="KW-1185">Reference proteome</keyword>
<evidence type="ECO:0000256" key="1">
    <source>
        <dbReference type="ARBA" id="ARBA00007401"/>
    </source>
</evidence>
<sequence>MNDYLYTLKVELVQGGEIIDEYDPPFGIRTVEVTGGKFLINGKPFYFKGFGKHEDSPIHGRGINEAANVMDFRLMKWIGANSFRTSHYPYSEEIMRLADKEGFVVIDEVAAVGLHLNFIPTLSGGKRRDTWKELRTHEAHREAIRELIARDKNHACVVMWSIANE</sequence>
<dbReference type="Proteomes" id="UP001229346">
    <property type="component" value="Unassembled WGS sequence"/>
</dbReference>
<dbReference type="SUPFAM" id="SSF51445">
    <property type="entry name" value="(Trans)glycosidases"/>
    <property type="match status" value="1"/>
</dbReference>
<evidence type="ECO:0000259" key="2">
    <source>
        <dbReference type="Pfam" id="PF02836"/>
    </source>
</evidence>
<organism evidence="3 4">
    <name type="scientific">Paenibacillus harenae</name>
    <dbReference type="NCBI Taxonomy" id="306543"/>
    <lineage>
        <taxon>Bacteria</taxon>
        <taxon>Bacillati</taxon>
        <taxon>Bacillota</taxon>
        <taxon>Bacilli</taxon>
        <taxon>Bacillales</taxon>
        <taxon>Paenibacillaceae</taxon>
        <taxon>Paenibacillus</taxon>
    </lineage>
</organism>
<reference evidence="3 4" key="1">
    <citation type="submission" date="2023-07" db="EMBL/GenBank/DDBJ databases">
        <title>Sorghum-associated microbial communities from plants grown in Nebraska, USA.</title>
        <authorList>
            <person name="Schachtman D."/>
        </authorList>
    </citation>
    <scope>NUCLEOTIDE SEQUENCE [LARGE SCALE GENOMIC DNA]</scope>
    <source>
        <strain evidence="3 4">CC482</strain>
    </source>
</reference>
<dbReference type="Gene3D" id="3.20.20.80">
    <property type="entry name" value="Glycosidases"/>
    <property type="match status" value="1"/>
</dbReference>
<dbReference type="EMBL" id="JAUSSU010000006">
    <property type="protein sequence ID" value="MDQ0113670.1"/>
    <property type="molecule type" value="Genomic_DNA"/>
</dbReference>
<comment type="caution">
    <text evidence="3">The sequence shown here is derived from an EMBL/GenBank/DDBJ whole genome shotgun (WGS) entry which is preliminary data.</text>
</comment>